<name>A0A402BFN8_9CHLR</name>
<evidence type="ECO:0000256" key="1">
    <source>
        <dbReference type="SAM" id="MobiDB-lite"/>
    </source>
</evidence>
<gene>
    <name evidence="2" type="ORF">KDA_56890</name>
</gene>
<proteinExistence type="predicted"/>
<evidence type="ECO:0000313" key="3">
    <source>
        <dbReference type="Proteomes" id="UP000287171"/>
    </source>
</evidence>
<protein>
    <recommendedName>
        <fullName evidence="4">TIGR02678 family protein</fullName>
    </recommendedName>
</protein>
<dbReference type="RefSeq" id="WP_126630355.1">
    <property type="nucleotide sequence ID" value="NZ_BIFT01000002.1"/>
</dbReference>
<accession>A0A402BFN8</accession>
<feature type="compositionally biased region" description="Polar residues" evidence="1">
    <location>
        <begin position="443"/>
        <end position="462"/>
    </location>
</feature>
<organism evidence="2 3">
    <name type="scientific">Dictyobacter alpinus</name>
    <dbReference type="NCBI Taxonomy" id="2014873"/>
    <lineage>
        <taxon>Bacteria</taxon>
        <taxon>Bacillati</taxon>
        <taxon>Chloroflexota</taxon>
        <taxon>Ktedonobacteria</taxon>
        <taxon>Ktedonobacterales</taxon>
        <taxon>Dictyobacteraceae</taxon>
        <taxon>Dictyobacter</taxon>
    </lineage>
</organism>
<dbReference type="OrthoDB" id="151092at2"/>
<dbReference type="InterPro" id="IPR013494">
    <property type="entry name" value="CHP02678"/>
</dbReference>
<dbReference type="AlphaFoldDB" id="A0A402BFN8"/>
<dbReference type="Proteomes" id="UP000287171">
    <property type="component" value="Unassembled WGS sequence"/>
</dbReference>
<keyword evidence="3" id="KW-1185">Reference proteome</keyword>
<reference evidence="3" key="1">
    <citation type="submission" date="2018-12" db="EMBL/GenBank/DDBJ databases">
        <title>Tengunoibacter tsumagoiensis gen. nov., sp. nov., Dictyobacter kobayashii sp. nov., D. alpinus sp. nov., and D. joshuensis sp. nov. and description of Dictyobacteraceae fam. nov. within the order Ktedonobacterales isolated from Tengu-no-mugimeshi.</title>
        <authorList>
            <person name="Wang C.M."/>
            <person name="Zheng Y."/>
            <person name="Sakai Y."/>
            <person name="Toyoda A."/>
            <person name="Minakuchi Y."/>
            <person name="Abe K."/>
            <person name="Yokota A."/>
            <person name="Yabe S."/>
        </authorList>
    </citation>
    <scope>NUCLEOTIDE SEQUENCE [LARGE SCALE GENOMIC DNA]</scope>
    <source>
        <strain evidence="3">Uno16</strain>
    </source>
</reference>
<dbReference type="EMBL" id="BIFT01000002">
    <property type="protein sequence ID" value="GCE30205.1"/>
    <property type="molecule type" value="Genomic_DNA"/>
</dbReference>
<dbReference type="Pfam" id="PF09661">
    <property type="entry name" value="DUF2398"/>
    <property type="match status" value="1"/>
</dbReference>
<evidence type="ECO:0000313" key="2">
    <source>
        <dbReference type="EMBL" id="GCE30205.1"/>
    </source>
</evidence>
<feature type="region of interest" description="Disordered" evidence="1">
    <location>
        <begin position="422"/>
        <end position="468"/>
    </location>
</feature>
<evidence type="ECO:0008006" key="4">
    <source>
        <dbReference type="Google" id="ProtNLM"/>
    </source>
</evidence>
<comment type="caution">
    <text evidence="2">The sequence shown here is derived from an EMBL/GenBank/DDBJ whole genome shotgun (WGS) entry which is preliminary data.</text>
</comment>
<sequence length="468" mass="53707">MENPQSMFEEQDYPLWEDEDSSHNFASASLPSYTARNVSRAHAALLDNVVVSLQANVEIFRLVRTHIAFLEQWHEQHTGWRIQRGATFFRLERHLHTVTPVFLDDKLKKARDFVCLTWLLWFAEKRYLAGGGRNQQFLLSQLADELQKQSETVEGTALDFRNQQDRYSMWRALDYLTNLGGLRILEGEVKKWLEDSEQAENEALYEFTPITHSLVEALHEERVAAITELLRENRQLTTAGRVPALAQAIPPLFRAWRTLLLGPALFRYDDPDAFHALKTNSEQVSNELADALGWLLELNSDYACIVRGGSLSIGAGPGLTVNGAYDQMILLLCSLFRNQVEQHNWTPDAYGCLHVTHWDINPLFSDLRQRFGNYWGATIQNIEAKELLTEMYQRMRQLGLLRGPDEEGNMLIMPTAARYNVSYTQEPPEVRKSTRTRSRKTTPAPQLSLESIDQYETGNGQHAQKEQQ</sequence>